<evidence type="ECO:0000313" key="2">
    <source>
        <dbReference type="EMBL" id="CTQ67215.1"/>
    </source>
</evidence>
<dbReference type="GO" id="GO:0006259">
    <property type="term" value="P:DNA metabolic process"/>
    <property type="evidence" value="ECO:0007669"/>
    <property type="project" value="InterPro"/>
</dbReference>
<gene>
    <name evidence="2" type="ORF">LAX5112_01271</name>
</gene>
<organism evidence="2 3">
    <name type="scientific">Roseibium alexandrii</name>
    <dbReference type="NCBI Taxonomy" id="388408"/>
    <lineage>
        <taxon>Bacteria</taxon>
        <taxon>Pseudomonadati</taxon>
        <taxon>Pseudomonadota</taxon>
        <taxon>Alphaproteobacteria</taxon>
        <taxon>Hyphomicrobiales</taxon>
        <taxon>Stappiaceae</taxon>
        <taxon>Roseibium</taxon>
    </lineage>
</organism>
<evidence type="ECO:0000256" key="1">
    <source>
        <dbReference type="SAM" id="MobiDB-lite"/>
    </source>
</evidence>
<reference evidence="3" key="1">
    <citation type="submission" date="2015-07" db="EMBL/GenBank/DDBJ databases">
        <authorList>
            <person name="Rodrigo-Torres Lidia"/>
            <person name="Arahal R.David."/>
        </authorList>
    </citation>
    <scope>NUCLEOTIDE SEQUENCE [LARGE SCALE GENOMIC DNA]</scope>
    <source>
        <strain evidence="3">CECT 5112</strain>
    </source>
</reference>
<dbReference type="STRING" id="388408.LAX5112_01271"/>
<dbReference type="RefSeq" id="WP_055671104.1">
    <property type="nucleotide sequence ID" value="NZ_CXWD01000004.1"/>
</dbReference>
<dbReference type="InterPro" id="IPR018330">
    <property type="entry name" value="RecT_fam"/>
</dbReference>
<keyword evidence="3" id="KW-1185">Reference proteome</keyword>
<accession>A0A0M6ZWS5</accession>
<dbReference type="EMBL" id="CXWD01000004">
    <property type="protein sequence ID" value="CTQ67215.1"/>
    <property type="molecule type" value="Genomic_DNA"/>
</dbReference>
<name>A0A0M6ZWS5_9HYPH</name>
<proteinExistence type="predicted"/>
<feature type="compositionally biased region" description="Polar residues" evidence="1">
    <location>
        <begin position="238"/>
        <end position="251"/>
    </location>
</feature>
<dbReference type="Proteomes" id="UP000053235">
    <property type="component" value="Unassembled WGS sequence"/>
</dbReference>
<evidence type="ECO:0000313" key="3">
    <source>
        <dbReference type="Proteomes" id="UP000053235"/>
    </source>
</evidence>
<dbReference type="Pfam" id="PF03837">
    <property type="entry name" value="RecT"/>
    <property type="match status" value="1"/>
</dbReference>
<feature type="region of interest" description="Disordered" evidence="1">
    <location>
        <begin position="237"/>
        <end position="282"/>
    </location>
</feature>
<protein>
    <submittedName>
        <fullName evidence="2">RecT family protein</fullName>
    </submittedName>
</protein>
<dbReference type="GO" id="GO:0003677">
    <property type="term" value="F:DNA binding"/>
    <property type="evidence" value="ECO:0007669"/>
    <property type="project" value="InterPro"/>
</dbReference>
<dbReference type="OrthoDB" id="7866633at2"/>
<dbReference type="AlphaFoldDB" id="A0A0M6ZWS5"/>
<sequence length="332" mass="35871">MNQIATQKQQAISTTHVGIGSEHGAKIAPQNLAEVVRFAEVMCKADIALPKHLRGNAGACMAVALQAMEWDMSPFAVASKSYAVNGQIAYEAQLIAAVVNSRSGIQGRLKYSYEGEGDNLVCTVTGKLDGEEYAYTSPPFGKITPKNSPLWKTDPEQQLGYYSSRAWARRYTPEVLLGVYDREEVQAYQGPDQAKDVTPKMPLAERLAAANAADSGEGFSQEHVEAETAEYTEIEGQPDQSFGTDAGQTSAPAEDAPGDDGLPSEDAPGAPDAEAQPVDDYIDQLRSMPTEKAVQELTNDFRADIEHMPAADQKRANQARAKRLMEIAEEAA</sequence>